<proteinExistence type="inferred from homology"/>
<keyword evidence="2" id="KW-0645">Protease</keyword>
<dbReference type="InterPro" id="IPR009003">
    <property type="entry name" value="Peptidase_S1_PA"/>
</dbReference>
<evidence type="ECO:0000256" key="1">
    <source>
        <dbReference type="ARBA" id="ARBA00010541"/>
    </source>
</evidence>
<dbReference type="InterPro" id="IPR036034">
    <property type="entry name" value="PDZ_sf"/>
</dbReference>
<organism evidence="6">
    <name type="scientific">freshwater metagenome</name>
    <dbReference type="NCBI Taxonomy" id="449393"/>
    <lineage>
        <taxon>unclassified sequences</taxon>
        <taxon>metagenomes</taxon>
        <taxon>ecological metagenomes</taxon>
    </lineage>
</organism>
<dbReference type="Pfam" id="PF13180">
    <property type="entry name" value="PDZ_2"/>
    <property type="match status" value="1"/>
</dbReference>
<dbReference type="AlphaFoldDB" id="A0A6J6M358"/>
<keyword evidence="4" id="KW-0812">Transmembrane</keyword>
<dbReference type="EMBL" id="CAEZWO010000114">
    <property type="protein sequence ID" value="CAB4667165.1"/>
    <property type="molecule type" value="Genomic_DNA"/>
</dbReference>
<evidence type="ECO:0000259" key="5">
    <source>
        <dbReference type="PROSITE" id="PS50106"/>
    </source>
</evidence>
<dbReference type="SUPFAM" id="SSF50494">
    <property type="entry name" value="Trypsin-like serine proteases"/>
    <property type="match status" value="1"/>
</dbReference>
<dbReference type="PROSITE" id="PS50106">
    <property type="entry name" value="PDZ"/>
    <property type="match status" value="1"/>
</dbReference>
<dbReference type="Pfam" id="PF13365">
    <property type="entry name" value="Trypsin_2"/>
    <property type="match status" value="1"/>
</dbReference>
<evidence type="ECO:0000256" key="2">
    <source>
        <dbReference type="ARBA" id="ARBA00022670"/>
    </source>
</evidence>
<evidence type="ECO:0000313" key="6">
    <source>
        <dbReference type="EMBL" id="CAB4667165.1"/>
    </source>
</evidence>
<dbReference type="PRINTS" id="PR00834">
    <property type="entry name" value="PROTEASES2C"/>
</dbReference>
<dbReference type="Gene3D" id="2.40.10.10">
    <property type="entry name" value="Trypsin-like serine proteases"/>
    <property type="match status" value="2"/>
</dbReference>
<accession>A0A6J6M358</accession>
<comment type="similarity">
    <text evidence="1">Belongs to the peptidase S1C family.</text>
</comment>
<evidence type="ECO:0000256" key="3">
    <source>
        <dbReference type="ARBA" id="ARBA00022801"/>
    </source>
</evidence>
<dbReference type="SUPFAM" id="SSF50156">
    <property type="entry name" value="PDZ domain-like"/>
    <property type="match status" value="1"/>
</dbReference>
<dbReference type="Gene3D" id="2.30.42.10">
    <property type="match status" value="1"/>
</dbReference>
<dbReference type="InterPro" id="IPR043504">
    <property type="entry name" value="Peptidase_S1_PA_chymotrypsin"/>
</dbReference>
<dbReference type="PANTHER" id="PTHR43343">
    <property type="entry name" value="PEPTIDASE S12"/>
    <property type="match status" value="1"/>
</dbReference>
<keyword evidence="4" id="KW-0472">Membrane</keyword>
<dbReference type="SMART" id="SM00228">
    <property type="entry name" value="PDZ"/>
    <property type="match status" value="1"/>
</dbReference>
<feature type="transmembrane region" description="Helical" evidence="4">
    <location>
        <begin position="21"/>
        <end position="41"/>
    </location>
</feature>
<keyword evidence="3" id="KW-0378">Hydrolase</keyword>
<feature type="domain" description="PDZ" evidence="5">
    <location>
        <begin position="274"/>
        <end position="359"/>
    </location>
</feature>
<protein>
    <submittedName>
        <fullName evidence="6">Unannotated protein</fullName>
    </submittedName>
</protein>
<dbReference type="PANTHER" id="PTHR43343:SF3">
    <property type="entry name" value="PROTEASE DO-LIKE 8, CHLOROPLASTIC"/>
    <property type="match status" value="1"/>
</dbReference>
<dbReference type="GO" id="GO:0006508">
    <property type="term" value="P:proteolysis"/>
    <property type="evidence" value="ECO:0007669"/>
    <property type="project" value="UniProtKB-KW"/>
</dbReference>
<gene>
    <name evidence="6" type="ORF">UFOPK2254_01072</name>
</gene>
<dbReference type="InterPro" id="IPR051201">
    <property type="entry name" value="Chloro_Bact_Ser_Proteases"/>
</dbReference>
<dbReference type="InterPro" id="IPR001478">
    <property type="entry name" value="PDZ"/>
</dbReference>
<dbReference type="GO" id="GO:0004252">
    <property type="term" value="F:serine-type endopeptidase activity"/>
    <property type="evidence" value="ECO:0007669"/>
    <property type="project" value="InterPro"/>
</dbReference>
<dbReference type="InterPro" id="IPR001940">
    <property type="entry name" value="Peptidase_S1C"/>
</dbReference>
<sequence>MQPMDNQRPWWTDQKPKPSRISLSSAIIMSIVAGIIGGALGNSSNISSLVHHQVKLVTASSTIERKADSVAGIAQRVLPSVVSISTESVNGSGSGSGFIIDSAGYILTNNHVVDAAIASSGTIKVTLNDGTTFDAKIVGHEPAYDLAVIKIAATNLSALQFGDSDAIQVGDPVIAVGSPLGLSGTVTSGIISAKNRAVTAGGSAGESSFINALQTDAAINPGNSGGPLVDATGAVIGINSAIASMSPTAGSQSGSIGLGFAIPINQARKTADQLIKTGKATYPIMGISIDSQFTGVGAKIANVPNAIRAGGPAAQAGLKMGDVITVFEGQKIKSSEELIVAVRAKNVGDKVRITYLRGKISADAELVLVAAP</sequence>
<keyword evidence="4" id="KW-1133">Transmembrane helix</keyword>
<reference evidence="6" key="1">
    <citation type="submission" date="2020-05" db="EMBL/GenBank/DDBJ databases">
        <authorList>
            <person name="Chiriac C."/>
            <person name="Salcher M."/>
            <person name="Ghai R."/>
            <person name="Kavagutti S V."/>
        </authorList>
    </citation>
    <scope>NUCLEOTIDE SEQUENCE</scope>
</reference>
<evidence type="ECO:0000256" key="4">
    <source>
        <dbReference type="SAM" id="Phobius"/>
    </source>
</evidence>
<name>A0A6J6M358_9ZZZZ</name>